<evidence type="ECO:0000256" key="1">
    <source>
        <dbReference type="SAM" id="MobiDB-lite"/>
    </source>
</evidence>
<keyword evidence="3" id="KW-1185">Reference proteome</keyword>
<feature type="non-terminal residue" evidence="2">
    <location>
        <position position="225"/>
    </location>
</feature>
<name>A0ABV9NQ17_9GAMM</name>
<sequence>MTEVTEPRAPEAPAEDGAAPAATRSRRGLPSLRPEHAALLRRVFSRPRAHVEQGEAGPLRLRFGPPGGLALAWETVELQGGAARALLRLYRDGHAQPLDERAWSDYRGRARLMAWTLAHETLLGALARALGEDLLPVALGAAGEAEGAWLAFRLDGPEAGACSSGAVCLPTGWLERLAELHPAEAPPPPGIDPGLPAPVALRLRTPPLAARRFARLGAGDVVVLG</sequence>
<feature type="compositionally biased region" description="Low complexity" evidence="1">
    <location>
        <begin position="11"/>
        <end position="23"/>
    </location>
</feature>
<feature type="region of interest" description="Disordered" evidence="1">
    <location>
        <begin position="1"/>
        <end position="31"/>
    </location>
</feature>
<accession>A0ABV9NQ17</accession>
<evidence type="ECO:0000313" key="3">
    <source>
        <dbReference type="Proteomes" id="UP001595892"/>
    </source>
</evidence>
<organism evidence="2 3">
    <name type="scientific">Coralloluteibacterium thermophilum</name>
    <dbReference type="NCBI Taxonomy" id="2707049"/>
    <lineage>
        <taxon>Bacteria</taxon>
        <taxon>Pseudomonadati</taxon>
        <taxon>Pseudomonadota</taxon>
        <taxon>Gammaproteobacteria</taxon>
        <taxon>Lysobacterales</taxon>
        <taxon>Lysobacteraceae</taxon>
        <taxon>Coralloluteibacterium</taxon>
    </lineage>
</organism>
<comment type="caution">
    <text evidence="2">The sequence shown here is derived from an EMBL/GenBank/DDBJ whole genome shotgun (WGS) entry which is preliminary data.</text>
</comment>
<proteinExistence type="predicted"/>
<dbReference type="EMBL" id="JBHSGG010000070">
    <property type="protein sequence ID" value="MFC4729895.1"/>
    <property type="molecule type" value="Genomic_DNA"/>
</dbReference>
<dbReference type="Proteomes" id="UP001595892">
    <property type="component" value="Unassembled WGS sequence"/>
</dbReference>
<dbReference type="RefSeq" id="WP_377006164.1">
    <property type="nucleotide sequence ID" value="NZ_JBHSGG010000070.1"/>
</dbReference>
<reference evidence="3" key="1">
    <citation type="journal article" date="2019" name="Int. J. Syst. Evol. Microbiol.">
        <title>The Global Catalogue of Microorganisms (GCM) 10K type strain sequencing project: providing services to taxonomists for standard genome sequencing and annotation.</title>
        <authorList>
            <consortium name="The Broad Institute Genomics Platform"/>
            <consortium name="The Broad Institute Genome Sequencing Center for Infectious Disease"/>
            <person name="Wu L."/>
            <person name="Ma J."/>
        </authorList>
    </citation>
    <scope>NUCLEOTIDE SEQUENCE [LARGE SCALE GENOMIC DNA]</scope>
    <source>
        <strain evidence="3">CGMCC 1.13574</strain>
    </source>
</reference>
<evidence type="ECO:0000313" key="2">
    <source>
        <dbReference type="EMBL" id="MFC4729895.1"/>
    </source>
</evidence>
<protein>
    <submittedName>
        <fullName evidence="2">Uncharacterized protein</fullName>
    </submittedName>
</protein>
<gene>
    <name evidence="2" type="ORF">ACFO3Q_17165</name>
</gene>